<dbReference type="InterPro" id="IPR016024">
    <property type="entry name" value="ARM-type_fold"/>
</dbReference>
<keyword evidence="4" id="KW-0677">Repeat</keyword>
<keyword evidence="5" id="KW-0653">Protein transport</keyword>
<sequence>MSWQPNPATYQEILRLLSQSQVGVNVIQKSLHQQLDALAKTQADFCLYLCEILVKGQSVDSDVRQVAGLDLKNVVHDRITQLHPDVVNYIKQAILPAVGDELRDIRSTAGTVIATVAGAVGFARWPELLTFLMGCLNSNKNFIEGAFNALLKLAENNPQSFDDASIGSPLNALIPKLIPFFSHEDPIFREYSITIAKQFLLLLPNALLVNFPAYINALLLPRAGAGASCAMDPSVDVRRRVLQSLTLMVVSKPDLLAPFYTQVIGYIALMLRDAEEDVAMEACEFIAALSEKPELCRQLIRPVLNQNPPSDFIPLILKHMEYSAIDVTLMNENDEHVQDRPTDLPPVINEGHLGGAAAGQHLDDEAGGDEEDEEDEEDDDDEAEEQGEAEWTLRKSAGAALDSLASAFGAELIPHVLPHLDAKLNSPEWPSREAAILALGAIAKSMDPAAPPAAGAAGAAGGLDAFLPQIVPWLVVMLDIYMDVCVVYIVPWLVVMLSDPKALIRSITCWTIGRYAGWIVSRLPQENHFQAVLGGVMQRILDSTKKVQAAACSTFSVLVEAAGVHAVPYLGPIIENLNLAQQRYQQRNLIRIYDALTAVVEVVGPAIRQPALEQALMTPLSARLSASKPDDRSVFPLMWAINSVAQAMGPDFAPWALPIIQHALGMVQNTLALKMVAKQAGAEIPDKDFIASPLDLVAGIVEALKEPCVPLLAQTNIMALLQEAVKDDIPPIRQSGFGLLGDLAQYCYDFMAPHIGGLFQAPWRVQQRTQKRGMMKIGWSKKHVCNNAVWALGHVALKARNQLAPAIPQIVEALLPIINVERKDGKVPRQYRPLLQNASITLGALAIGNAPEMGPSLTRFSRHWIGQLATLHDDPEKADAFRGLCALIRTHPAAIFPEVPFILAAISTWAAPPEDLRADLNTILGGIKTQLGAQWPQFYGSLPQDVRDRLLKNFQYQ</sequence>
<organism evidence="8 9">
    <name type="scientific">Paratrimastix pyriformis</name>
    <dbReference type="NCBI Taxonomy" id="342808"/>
    <lineage>
        <taxon>Eukaryota</taxon>
        <taxon>Metamonada</taxon>
        <taxon>Preaxostyla</taxon>
        <taxon>Paratrimastigidae</taxon>
        <taxon>Paratrimastix</taxon>
    </lineage>
</organism>
<feature type="domain" description="Importin N-terminal" evidence="7">
    <location>
        <begin position="31"/>
        <end position="100"/>
    </location>
</feature>
<comment type="subcellular location">
    <subcellularLocation>
        <location evidence="1">Cytoplasm</location>
    </subcellularLocation>
</comment>
<name>A0ABQ8UJC2_9EUKA</name>
<evidence type="ECO:0000313" key="9">
    <source>
        <dbReference type="Proteomes" id="UP001141327"/>
    </source>
</evidence>
<evidence type="ECO:0000256" key="2">
    <source>
        <dbReference type="ARBA" id="ARBA00022448"/>
    </source>
</evidence>
<evidence type="ECO:0000256" key="1">
    <source>
        <dbReference type="ARBA" id="ARBA00004496"/>
    </source>
</evidence>
<dbReference type="SMART" id="SM00913">
    <property type="entry name" value="IBN_N"/>
    <property type="match status" value="1"/>
</dbReference>
<dbReference type="SUPFAM" id="SSF48371">
    <property type="entry name" value="ARM repeat"/>
    <property type="match status" value="1"/>
</dbReference>
<comment type="caution">
    <text evidence="8">The sequence shown here is derived from an EMBL/GenBank/DDBJ whole genome shotgun (WGS) entry which is preliminary data.</text>
</comment>
<accession>A0ABQ8UJC2</accession>
<evidence type="ECO:0000256" key="3">
    <source>
        <dbReference type="ARBA" id="ARBA00022490"/>
    </source>
</evidence>
<evidence type="ECO:0000259" key="7">
    <source>
        <dbReference type="PROSITE" id="PS50166"/>
    </source>
</evidence>
<dbReference type="PANTHER" id="PTHR10527">
    <property type="entry name" value="IMPORTIN BETA"/>
    <property type="match status" value="1"/>
</dbReference>
<evidence type="ECO:0000256" key="4">
    <source>
        <dbReference type="ARBA" id="ARBA00022737"/>
    </source>
</evidence>
<protein>
    <submittedName>
        <fullName evidence="8">Importin subunit beta-2</fullName>
    </submittedName>
</protein>
<keyword evidence="3" id="KW-0963">Cytoplasm</keyword>
<dbReference type="InterPro" id="IPR011989">
    <property type="entry name" value="ARM-like"/>
</dbReference>
<dbReference type="Pfam" id="PF03810">
    <property type="entry name" value="IBN_N"/>
    <property type="match status" value="1"/>
</dbReference>
<feature type="compositionally biased region" description="Acidic residues" evidence="6">
    <location>
        <begin position="365"/>
        <end position="388"/>
    </location>
</feature>
<dbReference type="InterPro" id="IPR001494">
    <property type="entry name" value="Importin-beta_N"/>
</dbReference>
<evidence type="ECO:0000256" key="6">
    <source>
        <dbReference type="SAM" id="MobiDB-lite"/>
    </source>
</evidence>
<dbReference type="InterPro" id="IPR040122">
    <property type="entry name" value="Importin_beta"/>
</dbReference>
<reference evidence="8" key="1">
    <citation type="journal article" date="2022" name="bioRxiv">
        <title>Genomics of Preaxostyla Flagellates Illuminates Evolutionary Transitions and the Path Towards Mitochondrial Loss.</title>
        <authorList>
            <person name="Novak L.V.F."/>
            <person name="Treitli S.C."/>
            <person name="Pyrih J."/>
            <person name="Halakuc P."/>
            <person name="Pipaliya S.V."/>
            <person name="Vacek V."/>
            <person name="Brzon O."/>
            <person name="Soukal P."/>
            <person name="Eme L."/>
            <person name="Dacks J.B."/>
            <person name="Karnkowska A."/>
            <person name="Elias M."/>
            <person name="Hampl V."/>
        </authorList>
    </citation>
    <scope>NUCLEOTIDE SEQUENCE</scope>
    <source>
        <strain evidence="8">RCP-MX</strain>
    </source>
</reference>
<evidence type="ECO:0000256" key="5">
    <source>
        <dbReference type="ARBA" id="ARBA00022927"/>
    </source>
</evidence>
<gene>
    <name evidence="8" type="ORF">PAPYR_4614</name>
</gene>
<proteinExistence type="predicted"/>
<dbReference type="PROSITE" id="PS50166">
    <property type="entry name" value="IMPORTIN_B_NT"/>
    <property type="match status" value="1"/>
</dbReference>
<feature type="region of interest" description="Disordered" evidence="6">
    <location>
        <begin position="336"/>
        <end position="389"/>
    </location>
</feature>
<dbReference type="EMBL" id="JAPMOS010000020">
    <property type="protein sequence ID" value="KAJ4459324.1"/>
    <property type="molecule type" value="Genomic_DNA"/>
</dbReference>
<keyword evidence="9" id="KW-1185">Reference proteome</keyword>
<dbReference type="Gene3D" id="1.25.10.10">
    <property type="entry name" value="Leucine-rich Repeat Variant"/>
    <property type="match status" value="1"/>
</dbReference>
<evidence type="ECO:0000313" key="8">
    <source>
        <dbReference type="EMBL" id="KAJ4459324.1"/>
    </source>
</evidence>
<dbReference type="Proteomes" id="UP001141327">
    <property type="component" value="Unassembled WGS sequence"/>
</dbReference>
<keyword evidence="2" id="KW-0813">Transport</keyword>